<evidence type="ECO:0000313" key="2">
    <source>
        <dbReference type="EMBL" id="GFR62744.1"/>
    </source>
</evidence>
<comment type="caution">
    <text evidence="2">The sequence shown here is derived from an EMBL/GenBank/DDBJ whole genome shotgun (WGS) entry which is preliminary data.</text>
</comment>
<evidence type="ECO:0000313" key="3">
    <source>
        <dbReference type="Proteomes" id="UP000762676"/>
    </source>
</evidence>
<evidence type="ECO:0000256" key="1">
    <source>
        <dbReference type="SAM" id="MobiDB-lite"/>
    </source>
</evidence>
<feature type="region of interest" description="Disordered" evidence="1">
    <location>
        <begin position="522"/>
        <end position="587"/>
    </location>
</feature>
<feature type="compositionally biased region" description="Basic and acidic residues" evidence="1">
    <location>
        <begin position="557"/>
        <end position="568"/>
    </location>
</feature>
<protein>
    <submittedName>
        <fullName evidence="2">Uncharacterized protein</fullName>
    </submittedName>
</protein>
<organism evidence="2 3">
    <name type="scientific">Elysia marginata</name>
    <dbReference type="NCBI Taxonomy" id="1093978"/>
    <lineage>
        <taxon>Eukaryota</taxon>
        <taxon>Metazoa</taxon>
        <taxon>Spiralia</taxon>
        <taxon>Lophotrochozoa</taxon>
        <taxon>Mollusca</taxon>
        <taxon>Gastropoda</taxon>
        <taxon>Heterobranchia</taxon>
        <taxon>Euthyneura</taxon>
        <taxon>Panpulmonata</taxon>
        <taxon>Sacoglossa</taxon>
        <taxon>Placobranchoidea</taxon>
        <taxon>Plakobranchidae</taxon>
        <taxon>Elysia</taxon>
    </lineage>
</organism>
<sequence>MRLVTDAMEKDLANADLLVPSPPCLPTCSQQKRNQACEAVLGAQAPDGTYTQTADNFHNLTASCFGDNNPDIENLQPGSVQNNHIFIGTDRKAGKRDICSTREGLEAEEYLKLHACGSQRDSDLDLQMDADNVPPRKSCKRGSPQTEEDCVVNGAHGFFTSHSFRKMASGVNVKKFRDSDEELGRHSSERENIVGLHNSSVGFTDSLYNVCLSRSNDNALQSFARMKDLNFTMSNGYFNQNDERQRGKQYKEMHSSSLFSSSRSCVDPGVLVLSTQPVVLDALKRLHALMGRPFVKTIPLEGSSGVLRETNLSEMAGNTLTCLWRSSLDHHTKQDTEDRALVDCANTEFQCSDFKKGCTLQLDTDLRNALHNLERIGSDSDTCKNVGVLSARPVAHNPESKPSRTSQEKDAICSKDLITGEQEGKNPANAEDSCFLPSCDMFPSLRPNLSQSQTHIGCGSIPQCVRRSKSDMALAVGTSRRKNTVDSARLTKNPPDLIAVLSNTSVALKKILAYHKRNDEFGDTEAETNGLGGRREEKTGWNYASGKSNGSIQGQEDETKLKTNKTENRGPFPSMVNMKLSTIDDSS</sequence>
<dbReference type="EMBL" id="BMAT01010892">
    <property type="protein sequence ID" value="GFR62744.1"/>
    <property type="molecule type" value="Genomic_DNA"/>
</dbReference>
<accession>A0AAV4EPB6</accession>
<gene>
    <name evidence="2" type="ORF">ElyMa_005464600</name>
</gene>
<keyword evidence="3" id="KW-1185">Reference proteome</keyword>
<reference evidence="2 3" key="1">
    <citation type="journal article" date="2021" name="Elife">
        <title>Chloroplast acquisition without the gene transfer in kleptoplastic sea slugs, Plakobranchus ocellatus.</title>
        <authorList>
            <person name="Maeda T."/>
            <person name="Takahashi S."/>
            <person name="Yoshida T."/>
            <person name="Shimamura S."/>
            <person name="Takaki Y."/>
            <person name="Nagai Y."/>
            <person name="Toyoda A."/>
            <person name="Suzuki Y."/>
            <person name="Arimoto A."/>
            <person name="Ishii H."/>
            <person name="Satoh N."/>
            <person name="Nishiyama T."/>
            <person name="Hasebe M."/>
            <person name="Maruyama T."/>
            <person name="Minagawa J."/>
            <person name="Obokata J."/>
            <person name="Shigenobu S."/>
        </authorList>
    </citation>
    <scope>NUCLEOTIDE SEQUENCE [LARGE SCALE GENOMIC DNA]</scope>
</reference>
<feature type="compositionally biased region" description="Polar residues" evidence="1">
    <location>
        <begin position="545"/>
        <end position="554"/>
    </location>
</feature>
<dbReference type="AlphaFoldDB" id="A0AAV4EPB6"/>
<name>A0AAV4EPB6_9GAST</name>
<proteinExistence type="predicted"/>
<dbReference type="Proteomes" id="UP000762676">
    <property type="component" value="Unassembled WGS sequence"/>
</dbReference>